<comment type="cofactor">
    <cofactor evidence="2">
        <name>[4Fe-4S] cluster</name>
        <dbReference type="ChEBI" id="CHEBI:49883"/>
    </cofactor>
</comment>
<dbReference type="SUPFAM" id="SSF102114">
    <property type="entry name" value="Radical SAM enzymes"/>
    <property type="match status" value="1"/>
</dbReference>
<dbReference type="SFLD" id="SFLDG01386">
    <property type="entry name" value="main_SPASM_domain-containing"/>
    <property type="match status" value="1"/>
</dbReference>
<evidence type="ECO:0000256" key="11">
    <source>
        <dbReference type="ARBA" id="ARBA00023014"/>
    </source>
</evidence>
<evidence type="ECO:0000256" key="14">
    <source>
        <dbReference type="ARBA" id="ARBA00023239"/>
    </source>
</evidence>
<keyword evidence="8" id="KW-0479">Metal-binding</keyword>
<evidence type="ECO:0000256" key="10">
    <source>
        <dbReference type="ARBA" id="ARBA00023004"/>
    </source>
</evidence>
<evidence type="ECO:0000256" key="7">
    <source>
        <dbReference type="ARBA" id="ARBA00022691"/>
    </source>
</evidence>
<dbReference type="InterPro" id="IPR010505">
    <property type="entry name" value="MoaA_twitch"/>
</dbReference>
<reference evidence="17" key="1">
    <citation type="submission" date="2023-06" db="EMBL/GenBank/DDBJ databases">
        <title>Genomic analysis of the entomopathogenic nematode Steinernema hermaphroditum.</title>
        <authorList>
            <person name="Schwarz E.M."/>
            <person name="Heppert J.K."/>
            <person name="Baniya A."/>
            <person name="Schwartz H.T."/>
            <person name="Tan C.-H."/>
            <person name="Antoshechkin I."/>
            <person name="Sternberg P.W."/>
            <person name="Goodrich-Blair H."/>
            <person name="Dillman A.R."/>
        </authorList>
    </citation>
    <scope>NUCLEOTIDE SEQUENCE</scope>
    <source>
        <strain evidence="17">PS9179</strain>
        <tissue evidence="17">Whole animal</tissue>
    </source>
</reference>
<dbReference type="InterPro" id="IPR040064">
    <property type="entry name" value="MoaA-like"/>
</dbReference>
<evidence type="ECO:0000256" key="5">
    <source>
        <dbReference type="ARBA" id="ARBA00009862"/>
    </source>
</evidence>
<dbReference type="Pfam" id="PF06463">
    <property type="entry name" value="Mob_synth_C"/>
    <property type="match status" value="1"/>
</dbReference>
<proteinExistence type="inferred from homology"/>
<evidence type="ECO:0000256" key="6">
    <source>
        <dbReference type="ARBA" id="ARBA00022485"/>
    </source>
</evidence>
<dbReference type="InterPro" id="IPR013785">
    <property type="entry name" value="Aldolase_TIM"/>
</dbReference>
<dbReference type="Gene3D" id="3.20.20.70">
    <property type="entry name" value="Aldolase class I"/>
    <property type="match status" value="1"/>
</dbReference>
<evidence type="ECO:0000256" key="1">
    <source>
        <dbReference type="ARBA" id="ARBA00001637"/>
    </source>
</evidence>
<dbReference type="Pfam" id="PF01967">
    <property type="entry name" value="MoaC"/>
    <property type="match status" value="1"/>
</dbReference>
<dbReference type="InterPro" id="IPR013483">
    <property type="entry name" value="MoaA"/>
</dbReference>
<evidence type="ECO:0000256" key="8">
    <source>
        <dbReference type="ARBA" id="ARBA00022723"/>
    </source>
</evidence>
<evidence type="ECO:0000313" key="17">
    <source>
        <dbReference type="EMBL" id="KAK0410495.1"/>
    </source>
</evidence>
<dbReference type="PANTHER" id="PTHR22960:SF0">
    <property type="entry name" value="MOLYBDENUM COFACTOR BIOSYNTHESIS PROTEIN 1"/>
    <property type="match status" value="1"/>
</dbReference>
<dbReference type="Gene3D" id="3.30.70.640">
    <property type="entry name" value="Molybdopterin cofactor biosynthesis C (MoaC) domain"/>
    <property type="match status" value="1"/>
</dbReference>
<dbReference type="NCBIfam" id="TIGR02666">
    <property type="entry name" value="moaA"/>
    <property type="match status" value="1"/>
</dbReference>
<protein>
    <recommendedName>
        <fullName evidence="16">Radical SAM core domain-containing protein</fullName>
    </recommendedName>
</protein>
<evidence type="ECO:0000256" key="12">
    <source>
        <dbReference type="ARBA" id="ARBA00023134"/>
    </source>
</evidence>
<comment type="caution">
    <text evidence="17">The sequence shown here is derived from an EMBL/GenBank/DDBJ whole genome shotgun (WGS) entry which is preliminary data.</text>
</comment>
<dbReference type="HAMAP" id="MF_01225_B">
    <property type="entry name" value="MoaA_B"/>
    <property type="match status" value="1"/>
</dbReference>
<dbReference type="InterPro" id="IPR047594">
    <property type="entry name" value="MoaC_bact/euk"/>
</dbReference>
<dbReference type="InterPro" id="IPR002820">
    <property type="entry name" value="Mopterin_CF_biosynth-C_dom"/>
</dbReference>
<keyword evidence="14" id="KW-0456">Lyase</keyword>
<comment type="catalytic activity">
    <reaction evidence="15">
        <text>GTP + AH2 + S-adenosyl-L-methionine = (8S)-3',8-cyclo-7,8-dihydroguanosine 5'-triphosphate + 5'-deoxyadenosine + L-methionine + A + H(+)</text>
        <dbReference type="Rhea" id="RHEA:49576"/>
        <dbReference type="ChEBI" id="CHEBI:13193"/>
        <dbReference type="ChEBI" id="CHEBI:15378"/>
        <dbReference type="ChEBI" id="CHEBI:17319"/>
        <dbReference type="ChEBI" id="CHEBI:17499"/>
        <dbReference type="ChEBI" id="CHEBI:37565"/>
        <dbReference type="ChEBI" id="CHEBI:57844"/>
        <dbReference type="ChEBI" id="CHEBI:59789"/>
        <dbReference type="ChEBI" id="CHEBI:131766"/>
        <dbReference type="EC" id="4.1.99.22"/>
    </reaction>
</comment>
<evidence type="ECO:0000313" key="18">
    <source>
        <dbReference type="Proteomes" id="UP001175271"/>
    </source>
</evidence>
<dbReference type="GO" id="GO:0006777">
    <property type="term" value="P:Mo-molybdopterin cofactor biosynthetic process"/>
    <property type="evidence" value="ECO:0007669"/>
    <property type="project" value="UniProtKB-KW"/>
</dbReference>
<keyword evidence="18" id="KW-1185">Reference proteome</keyword>
<comment type="catalytic activity">
    <reaction evidence="1">
        <text>(8S)-3',8-cyclo-7,8-dihydroguanosine 5'-triphosphate = cyclic pyranopterin phosphate + diphosphate</text>
        <dbReference type="Rhea" id="RHEA:49580"/>
        <dbReference type="ChEBI" id="CHEBI:33019"/>
        <dbReference type="ChEBI" id="CHEBI:59648"/>
        <dbReference type="ChEBI" id="CHEBI:131766"/>
        <dbReference type="EC" id="4.6.1.17"/>
    </reaction>
</comment>
<keyword evidence="10" id="KW-0408">Iron</keyword>
<sequence length="572" mass="63323">MRRVIYSTLVSRLSTSASTSQCRLKAAPLPELLSPSSTPSIVEKSTQHPLLDNFQRQHTYLRISLTERCNLRCTYCMPEEGVPLSPSEKLLSADEIVRLATLFAEFGVDKIRLTGGEPTVRKDLVEIVGRLAKVPGIRQIGMTSNGIVLARKLDALAAAGLTKLNVSLDTLVDHKYQIMTRRNGLAKVLHLIEVAEHMFDQLKINCVVIRGTNDDEVLDFVRLTEKKNLDVRFIEYMPFGGNRFDVRKMVPYKEMLKTIVDHFQEVVRLRDAPNDTSKAFGVHGFRGKFGFISSMSEHFCGTCNRLRLTADGNLKVCLHGLSEVSLRDEMRRGASDDELAAVIGSAVRRKKKQHAGIDTLTAMKNRPMILIDRPSSPLHLPLRSLPPLHPALFSRSQAPPRVFSNRLFCSSSRLTHVDAEGKATMVDVSSKTPTFRMALARSEVLVTPSIMQALLENRVAKGDALAVARIAGISAAKMTSDLIPLCHNIPLSAVKVEFRLLDDEHKVEILARVKTKFETGVEMEALTAASVAGLVVYDMCKAMSHEMVLGPTTLLGKRGGKRDFGVVDFEDA</sequence>
<dbReference type="CDD" id="cd01335">
    <property type="entry name" value="Radical_SAM"/>
    <property type="match status" value="1"/>
</dbReference>
<dbReference type="NCBIfam" id="NF006870">
    <property type="entry name" value="PRK09364.1"/>
    <property type="match status" value="1"/>
</dbReference>
<evidence type="ECO:0000256" key="2">
    <source>
        <dbReference type="ARBA" id="ARBA00001966"/>
    </source>
</evidence>
<keyword evidence="11" id="KW-0411">Iron-sulfur</keyword>
<dbReference type="GO" id="GO:0061798">
    <property type="term" value="F:GTP 3',8'-cyclase activity"/>
    <property type="evidence" value="ECO:0007669"/>
    <property type="project" value="UniProtKB-EC"/>
</dbReference>
<dbReference type="Pfam" id="PF04055">
    <property type="entry name" value="Radical_SAM"/>
    <property type="match status" value="1"/>
</dbReference>
<dbReference type="SFLD" id="SFLDS00029">
    <property type="entry name" value="Radical_SAM"/>
    <property type="match status" value="1"/>
</dbReference>
<dbReference type="SFLD" id="SFLDG01383">
    <property type="entry name" value="cyclic_pyranopterin_phosphate"/>
    <property type="match status" value="1"/>
</dbReference>
<keyword evidence="13" id="KW-0501">Molybdenum cofactor biosynthesis</keyword>
<dbReference type="SUPFAM" id="SSF55040">
    <property type="entry name" value="Molybdenum cofactor biosynthesis protein C, MoaC"/>
    <property type="match status" value="1"/>
</dbReference>
<evidence type="ECO:0000256" key="15">
    <source>
        <dbReference type="ARBA" id="ARBA00048697"/>
    </source>
</evidence>
<feature type="domain" description="Radical SAM core" evidence="16">
    <location>
        <begin position="53"/>
        <end position="270"/>
    </location>
</feature>
<comment type="similarity">
    <text evidence="5">In the N-terminal section; belongs to the radical SAM superfamily. MoaA family.</text>
</comment>
<dbReference type="InterPro" id="IPR000385">
    <property type="entry name" value="MoaA_NifB_PqqE_Fe-S-bd_CS"/>
</dbReference>
<keyword evidence="7" id="KW-0949">S-adenosyl-L-methionine</keyword>
<dbReference type="EMBL" id="JAUCMV010000003">
    <property type="protein sequence ID" value="KAK0410495.1"/>
    <property type="molecule type" value="Genomic_DNA"/>
</dbReference>
<dbReference type="NCBIfam" id="TIGR00581">
    <property type="entry name" value="moaC"/>
    <property type="match status" value="1"/>
</dbReference>
<evidence type="ECO:0000259" key="16">
    <source>
        <dbReference type="PROSITE" id="PS51918"/>
    </source>
</evidence>
<dbReference type="InterPro" id="IPR050105">
    <property type="entry name" value="MoCo_biosynth_MoaA/MoaC"/>
</dbReference>
<dbReference type="PROSITE" id="PS51918">
    <property type="entry name" value="RADICAL_SAM"/>
    <property type="match status" value="1"/>
</dbReference>
<comment type="similarity">
    <text evidence="4">In the C-terminal section; belongs to the MoaC family.</text>
</comment>
<dbReference type="SFLD" id="SFLDG01067">
    <property type="entry name" value="SPASM/twitch_domain_containing"/>
    <property type="match status" value="1"/>
</dbReference>
<keyword evidence="9" id="KW-0547">Nucleotide-binding</keyword>
<dbReference type="GO" id="GO:0005525">
    <property type="term" value="F:GTP binding"/>
    <property type="evidence" value="ECO:0007669"/>
    <property type="project" value="UniProtKB-KW"/>
</dbReference>
<dbReference type="InterPro" id="IPR023045">
    <property type="entry name" value="MoaC"/>
</dbReference>
<dbReference type="PROSITE" id="PS01305">
    <property type="entry name" value="MOAA_NIFB_PQQE"/>
    <property type="match status" value="1"/>
</dbReference>
<dbReference type="AlphaFoldDB" id="A0AA39LV59"/>
<name>A0AA39LV59_9BILA</name>
<dbReference type="GO" id="GO:0061799">
    <property type="term" value="F:cyclic pyranopterin monophosphate synthase activity"/>
    <property type="evidence" value="ECO:0007669"/>
    <property type="project" value="UniProtKB-EC"/>
</dbReference>
<dbReference type="SMART" id="SM00729">
    <property type="entry name" value="Elp3"/>
    <property type="match status" value="1"/>
</dbReference>
<gene>
    <name evidence="17" type="ORF">QR680_005158</name>
</gene>
<keyword evidence="12" id="KW-0342">GTP-binding</keyword>
<dbReference type="GO" id="GO:0046872">
    <property type="term" value="F:metal ion binding"/>
    <property type="evidence" value="ECO:0007669"/>
    <property type="project" value="UniProtKB-KW"/>
</dbReference>
<dbReference type="InterPro" id="IPR007197">
    <property type="entry name" value="rSAM"/>
</dbReference>
<organism evidence="17 18">
    <name type="scientific">Steinernema hermaphroditum</name>
    <dbReference type="NCBI Taxonomy" id="289476"/>
    <lineage>
        <taxon>Eukaryota</taxon>
        <taxon>Metazoa</taxon>
        <taxon>Ecdysozoa</taxon>
        <taxon>Nematoda</taxon>
        <taxon>Chromadorea</taxon>
        <taxon>Rhabditida</taxon>
        <taxon>Tylenchina</taxon>
        <taxon>Panagrolaimomorpha</taxon>
        <taxon>Strongyloidoidea</taxon>
        <taxon>Steinernematidae</taxon>
        <taxon>Steinernema</taxon>
    </lineage>
</organism>
<dbReference type="PANTHER" id="PTHR22960">
    <property type="entry name" value="MOLYBDOPTERIN COFACTOR SYNTHESIS PROTEIN A"/>
    <property type="match status" value="1"/>
</dbReference>
<evidence type="ECO:0000256" key="3">
    <source>
        <dbReference type="ARBA" id="ARBA00005046"/>
    </source>
</evidence>
<dbReference type="CDD" id="cd01420">
    <property type="entry name" value="MoaC_PE"/>
    <property type="match status" value="1"/>
</dbReference>
<dbReference type="InterPro" id="IPR036522">
    <property type="entry name" value="MoaC_sf"/>
</dbReference>
<comment type="pathway">
    <text evidence="3">Cofactor biosynthesis; molybdopterin biosynthesis.</text>
</comment>
<keyword evidence="6" id="KW-0004">4Fe-4S</keyword>
<dbReference type="Proteomes" id="UP001175271">
    <property type="component" value="Unassembled WGS sequence"/>
</dbReference>
<evidence type="ECO:0000256" key="13">
    <source>
        <dbReference type="ARBA" id="ARBA00023150"/>
    </source>
</evidence>
<evidence type="ECO:0000256" key="4">
    <source>
        <dbReference type="ARBA" id="ARBA00008484"/>
    </source>
</evidence>
<dbReference type="InterPro" id="IPR006638">
    <property type="entry name" value="Elp3/MiaA/NifB-like_rSAM"/>
</dbReference>
<dbReference type="GO" id="GO:0051539">
    <property type="term" value="F:4 iron, 4 sulfur cluster binding"/>
    <property type="evidence" value="ECO:0007669"/>
    <property type="project" value="UniProtKB-KW"/>
</dbReference>
<evidence type="ECO:0000256" key="9">
    <source>
        <dbReference type="ARBA" id="ARBA00022741"/>
    </source>
</evidence>
<dbReference type="InterPro" id="IPR058240">
    <property type="entry name" value="rSAM_sf"/>
</dbReference>
<accession>A0AA39LV59</accession>
<dbReference type="CDD" id="cd21117">
    <property type="entry name" value="Twitch_MoaA"/>
    <property type="match status" value="1"/>
</dbReference>